<dbReference type="FunFam" id="2.10.90.10:FF:000001">
    <property type="entry name" value="Bone morphogenetic protein 4"/>
    <property type="match status" value="1"/>
</dbReference>
<evidence type="ECO:0000256" key="1">
    <source>
        <dbReference type="ARBA" id="ARBA00004613"/>
    </source>
</evidence>
<organism evidence="11 12">
    <name type="scientific">Panagrolaimus superbus</name>
    <dbReference type="NCBI Taxonomy" id="310955"/>
    <lineage>
        <taxon>Eukaryota</taxon>
        <taxon>Metazoa</taxon>
        <taxon>Ecdysozoa</taxon>
        <taxon>Nematoda</taxon>
        <taxon>Chromadorea</taxon>
        <taxon>Rhabditida</taxon>
        <taxon>Tylenchina</taxon>
        <taxon>Panagrolaimomorpha</taxon>
        <taxon>Panagrolaimoidea</taxon>
        <taxon>Panagrolaimidae</taxon>
        <taxon>Panagrolaimus</taxon>
    </lineage>
</organism>
<evidence type="ECO:0000259" key="10">
    <source>
        <dbReference type="PROSITE" id="PS51362"/>
    </source>
</evidence>
<dbReference type="PANTHER" id="PTHR11848:SF310">
    <property type="entry name" value="PROTEIN 60A-RELATED"/>
    <property type="match status" value="1"/>
</dbReference>
<dbReference type="SUPFAM" id="SSF57501">
    <property type="entry name" value="Cystine-knot cytokines"/>
    <property type="match status" value="1"/>
</dbReference>
<protein>
    <submittedName>
        <fullName evidence="12">TGF-beta family profile domain-containing protein</fullName>
    </submittedName>
</protein>
<evidence type="ECO:0000256" key="3">
    <source>
        <dbReference type="ARBA" id="ARBA00022525"/>
    </source>
</evidence>
<evidence type="ECO:0000256" key="2">
    <source>
        <dbReference type="ARBA" id="ARBA00006656"/>
    </source>
</evidence>
<dbReference type="Gene3D" id="2.10.90.10">
    <property type="entry name" value="Cystine-knot cytokines"/>
    <property type="match status" value="1"/>
</dbReference>
<keyword evidence="7" id="KW-0325">Glycoprotein</keyword>
<dbReference type="InterPro" id="IPR015615">
    <property type="entry name" value="TGF-beta-rel"/>
</dbReference>
<evidence type="ECO:0000256" key="7">
    <source>
        <dbReference type="ARBA" id="ARBA00023180"/>
    </source>
</evidence>
<dbReference type="SMART" id="SM00204">
    <property type="entry name" value="TGFB"/>
    <property type="match status" value="1"/>
</dbReference>
<dbReference type="GO" id="GO:0008083">
    <property type="term" value="F:growth factor activity"/>
    <property type="evidence" value="ECO:0007669"/>
    <property type="project" value="UniProtKB-KW"/>
</dbReference>
<feature type="compositionally biased region" description="Acidic residues" evidence="9">
    <location>
        <begin position="235"/>
        <end position="246"/>
    </location>
</feature>
<dbReference type="PROSITE" id="PS51362">
    <property type="entry name" value="TGF_BETA_2"/>
    <property type="match status" value="1"/>
</dbReference>
<dbReference type="GO" id="GO:0005125">
    <property type="term" value="F:cytokine activity"/>
    <property type="evidence" value="ECO:0007669"/>
    <property type="project" value="TreeGrafter"/>
</dbReference>
<evidence type="ECO:0000256" key="6">
    <source>
        <dbReference type="ARBA" id="ARBA00023157"/>
    </source>
</evidence>
<sequence length="378" mass="42500">MTSLYKFLGHTNEINFNPSFRRINPNPKLLTFRYLDKDTGTTDFDFNKILSDSDQFDSIVGFVPENITPNSEISKSIGSNIIEYDFKSDSDDSLSDDSLRLVHAELYFAVENDTIPLESIKVYFSIGEEEFKEISGSQIIRMNNTQLLAVNVTKIVQSWIFFPNSNRKLYVKIDGSSSPDLDLLNSIESFIPDLHCFGVGFFVEMDDDEFPPLFSSPNRIRRDAPVPSENGINNDNDETLEDDDSNDIPVFPSTSSSSSSSKARTFDILAKPRSDSCRVRTLFIDFSSIGWGEFVVAPSGYRANYCDGGCPFPLDMKFNPSNHATVQTLIHLIDKNKTGEALCAPSLMDKPLSFLFIDNNQVKIKKYLDMSVIQCGCQ</sequence>
<accession>A0A914YFG8</accession>
<evidence type="ECO:0000313" key="11">
    <source>
        <dbReference type="Proteomes" id="UP000887577"/>
    </source>
</evidence>
<keyword evidence="4" id="KW-0732">Signal</keyword>
<proteinExistence type="inferred from homology"/>
<dbReference type="InterPro" id="IPR029034">
    <property type="entry name" value="Cystine-knot_cytokine"/>
</dbReference>
<keyword evidence="5 8" id="KW-0339">Growth factor</keyword>
<dbReference type="GO" id="GO:0005615">
    <property type="term" value="C:extracellular space"/>
    <property type="evidence" value="ECO:0007669"/>
    <property type="project" value="TreeGrafter"/>
</dbReference>
<dbReference type="Pfam" id="PF00019">
    <property type="entry name" value="TGF_beta"/>
    <property type="match status" value="1"/>
</dbReference>
<dbReference type="WBParaSite" id="PSU_v2.g16106.t1">
    <property type="protein sequence ID" value="PSU_v2.g16106.t1"/>
    <property type="gene ID" value="PSU_v2.g16106"/>
</dbReference>
<evidence type="ECO:0000256" key="5">
    <source>
        <dbReference type="ARBA" id="ARBA00023030"/>
    </source>
</evidence>
<dbReference type="InterPro" id="IPR017948">
    <property type="entry name" value="TGFb_CS"/>
</dbReference>
<dbReference type="PROSITE" id="PS00250">
    <property type="entry name" value="TGF_BETA_1"/>
    <property type="match status" value="1"/>
</dbReference>
<reference evidence="12" key="1">
    <citation type="submission" date="2022-11" db="UniProtKB">
        <authorList>
            <consortium name="WormBaseParasite"/>
        </authorList>
    </citation>
    <scope>IDENTIFICATION</scope>
</reference>
<evidence type="ECO:0000256" key="8">
    <source>
        <dbReference type="RuleBase" id="RU000354"/>
    </source>
</evidence>
<name>A0A914YFG8_9BILA</name>
<feature type="domain" description="TGF-beta family profile" evidence="10">
    <location>
        <begin position="259"/>
        <end position="378"/>
    </location>
</feature>
<dbReference type="Proteomes" id="UP000887577">
    <property type="component" value="Unplaced"/>
</dbReference>
<dbReference type="PANTHER" id="PTHR11848">
    <property type="entry name" value="TGF-BETA FAMILY"/>
    <property type="match status" value="1"/>
</dbReference>
<dbReference type="InterPro" id="IPR001839">
    <property type="entry name" value="TGF-b_C"/>
</dbReference>
<evidence type="ECO:0000256" key="4">
    <source>
        <dbReference type="ARBA" id="ARBA00022729"/>
    </source>
</evidence>
<keyword evidence="11" id="KW-1185">Reference proteome</keyword>
<evidence type="ECO:0000313" key="12">
    <source>
        <dbReference type="WBParaSite" id="PSU_v2.g16106.t1"/>
    </source>
</evidence>
<dbReference type="AlphaFoldDB" id="A0A914YFG8"/>
<feature type="region of interest" description="Disordered" evidence="9">
    <location>
        <begin position="214"/>
        <end position="260"/>
    </location>
</feature>
<comment type="similarity">
    <text evidence="2 8">Belongs to the TGF-beta family.</text>
</comment>
<evidence type="ECO:0000256" key="9">
    <source>
        <dbReference type="SAM" id="MobiDB-lite"/>
    </source>
</evidence>
<keyword evidence="3" id="KW-0964">Secreted</keyword>
<comment type="subcellular location">
    <subcellularLocation>
        <location evidence="1">Secreted</location>
    </subcellularLocation>
</comment>
<keyword evidence="6" id="KW-1015">Disulfide bond</keyword>